<dbReference type="AlphaFoldDB" id="A0A177LTC1"/>
<evidence type="ECO:0000313" key="5">
    <source>
        <dbReference type="Proteomes" id="UP000078090"/>
    </source>
</evidence>
<dbReference type="OrthoDB" id="5573907at2"/>
<sequence>MKKAHMMIVAAAVAALGLTTALNVTNANEAAGEDVKTVAWYVANIKEARAQNQACHDDPAIQGSANCANSLHALEITFKGGN</sequence>
<dbReference type="Proteomes" id="UP000078090">
    <property type="component" value="Unassembled WGS sequence"/>
</dbReference>
<evidence type="ECO:0000313" key="4">
    <source>
        <dbReference type="Proteomes" id="UP000077763"/>
    </source>
</evidence>
<feature type="chain" id="PRO_5013479419" evidence="1">
    <location>
        <begin position="27"/>
        <end position="82"/>
    </location>
</feature>
<proteinExistence type="predicted"/>
<keyword evidence="1" id="KW-0732">Signal</keyword>
<accession>A0A177LTC1</accession>
<dbReference type="EMBL" id="LUUG01000129">
    <property type="protein sequence ID" value="OAH96705.1"/>
    <property type="molecule type" value="Genomic_DNA"/>
</dbReference>
<evidence type="ECO:0000256" key="1">
    <source>
        <dbReference type="SAM" id="SignalP"/>
    </source>
</evidence>
<organism evidence="2 5">
    <name type="scientific">Methylomonas methanica</name>
    <dbReference type="NCBI Taxonomy" id="421"/>
    <lineage>
        <taxon>Bacteria</taxon>
        <taxon>Pseudomonadati</taxon>
        <taxon>Pseudomonadota</taxon>
        <taxon>Gammaproteobacteria</taxon>
        <taxon>Methylococcales</taxon>
        <taxon>Methylococcaceae</taxon>
        <taxon>Methylomonas</taxon>
    </lineage>
</organism>
<dbReference type="RefSeq" id="WP_020484530.1">
    <property type="nucleotide sequence ID" value="NZ_LUUG01000129.1"/>
</dbReference>
<dbReference type="Proteomes" id="UP000077763">
    <property type="component" value="Unassembled WGS sequence"/>
</dbReference>
<dbReference type="EMBL" id="LUUH01000062">
    <property type="protein sequence ID" value="OAI02293.1"/>
    <property type="molecule type" value="Genomic_DNA"/>
</dbReference>
<feature type="signal peptide" evidence="1">
    <location>
        <begin position="1"/>
        <end position="26"/>
    </location>
</feature>
<comment type="caution">
    <text evidence="2">The sequence shown here is derived from an EMBL/GenBank/DDBJ whole genome shotgun (WGS) entry which is preliminary data.</text>
</comment>
<name>A0A177LTC1_METMH</name>
<gene>
    <name evidence="2" type="ORF">A1332_22205</name>
    <name evidence="3" type="ORF">A1353_15970</name>
</gene>
<protein>
    <submittedName>
        <fullName evidence="2">Uncharacterized protein</fullName>
    </submittedName>
</protein>
<evidence type="ECO:0000313" key="2">
    <source>
        <dbReference type="EMBL" id="OAH96705.1"/>
    </source>
</evidence>
<evidence type="ECO:0000313" key="3">
    <source>
        <dbReference type="EMBL" id="OAI02293.1"/>
    </source>
</evidence>
<reference evidence="4 5" key="1">
    <citation type="submission" date="2016-03" db="EMBL/GenBank/DDBJ databases">
        <authorList>
            <person name="Ploux O."/>
        </authorList>
    </citation>
    <scope>NUCLEOTIDE SEQUENCE [LARGE SCALE GENOMIC DNA]</scope>
    <source>
        <strain evidence="2 5">R-45363</strain>
        <strain evidence="3 4">R-45371</strain>
    </source>
</reference>